<name>G0QZF7_ICHMU</name>
<dbReference type="STRING" id="857967.G0QZF7"/>
<dbReference type="FunFam" id="1.10.510.10:FF:000235">
    <property type="entry name" value="Serine/threonine-protein kinase ark1"/>
    <property type="match status" value="1"/>
</dbReference>
<evidence type="ECO:0000256" key="12">
    <source>
        <dbReference type="RuleBase" id="RU367134"/>
    </source>
</evidence>
<dbReference type="SUPFAM" id="SSF56112">
    <property type="entry name" value="Protein kinase-like (PK-like)"/>
    <property type="match status" value="1"/>
</dbReference>
<feature type="binding site" evidence="9 11">
    <location>
        <position position="319"/>
    </location>
    <ligand>
        <name>ATP</name>
        <dbReference type="ChEBI" id="CHEBI:30616"/>
    </ligand>
</feature>
<evidence type="ECO:0000259" key="14">
    <source>
        <dbReference type="PROSITE" id="PS50011"/>
    </source>
</evidence>
<evidence type="ECO:0000256" key="13">
    <source>
        <dbReference type="SAM" id="MobiDB-lite"/>
    </source>
</evidence>
<dbReference type="PANTHER" id="PTHR24350">
    <property type="entry name" value="SERINE/THREONINE-PROTEIN KINASE IAL-RELATED"/>
    <property type="match status" value="1"/>
</dbReference>
<dbReference type="InterPro" id="IPR017441">
    <property type="entry name" value="Protein_kinase_ATP_BS"/>
</dbReference>
<dbReference type="GO" id="GO:0005524">
    <property type="term" value="F:ATP binding"/>
    <property type="evidence" value="ECO:0007669"/>
    <property type="project" value="UniProtKB-UniRule"/>
</dbReference>
<dbReference type="Pfam" id="PF00069">
    <property type="entry name" value="Pkinase"/>
    <property type="match status" value="1"/>
</dbReference>
<dbReference type="EC" id="2.7.11.1" evidence="12"/>
<dbReference type="CDD" id="cd14007">
    <property type="entry name" value="STKc_Aurora"/>
    <property type="match status" value="1"/>
</dbReference>
<evidence type="ECO:0000313" key="16">
    <source>
        <dbReference type="Proteomes" id="UP000008983"/>
    </source>
</evidence>
<dbReference type="FunFam" id="3.30.200.20:FF:000042">
    <property type="entry name" value="Aurora kinase A"/>
    <property type="match status" value="1"/>
</dbReference>
<gene>
    <name evidence="15" type="ORF">IMG5_156370</name>
</gene>
<organism evidence="15 16">
    <name type="scientific">Ichthyophthirius multifiliis</name>
    <name type="common">White spot disease agent</name>
    <name type="synonym">Ich</name>
    <dbReference type="NCBI Taxonomy" id="5932"/>
    <lineage>
        <taxon>Eukaryota</taxon>
        <taxon>Sar</taxon>
        <taxon>Alveolata</taxon>
        <taxon>Ciliophora</taxon>
        <taxon>Intramacronucleata</taxon>
        <taxon>Oligohymenophorea</taxon>
        <taxon>Hymenostomatida</taxon>
        <taxon>Ophryoglenina</taxon>
        <taxon>Ichthyophthirius</taxon>
    </lineage>
</organism>
<keyword evidence="3 9" id="KW-0547">Nucleotide-binding</keyword>
<dbReference type="SMART" id="SM00220">
    <property type="entry name" value="S_TKc"/>
    <property type="match status" value="1"/>
</dbReference>
<evidence type="ECO:0000256" key="1">
    <source>
        <dbReference type="ARBA" id="ARBA00022527"/>
    </source>
</evidence>
<feature type="region of interest" description="Disordered" evidence="13">
    <location>
        <begin position="1"/>
        <end position="22"/>
    </location>
</feature>
<feature type="region of interest" description="Disordered" evidence="13">
    <location>
        <begin position="155"/>
        <end position="180"/>
    </location>
</feature>
<dbReference type="EMBL" id="GL984147">
    <property type="protein sequence ID" value="EGR29395.1"/>
    <property type="molecule type" value="Genomic_DNA"/>
</dbReference>
<dbReference type="eggNOG" id="KOG0580">
    <property type="taxonomic scope" value="Eukaryota"/>
</dbReference>
<evidence type="ECO:0000256" key="9">
    <source>
        <dbReference type="PIRSR" id="PIRSR630616-2"/>
    </source>
</evidence>
<evidence type="ECO:0000256" key="5">
    <source>
        <dbReference type="ARBA" id="ARBA00022840"/>
    </source>
</evidence>
<dbReference type="AlphaFoldDB" id="G0QZF7"/>
<sequence length="557" mass="65563">MQSPNSTYSNFQKKNSFLNPSENNRYSNLQNSICNINNSQQNPDNTFNFENKQTNSFFNKNNNNNNVNISCEQKNCNNSYFSTYSQTQQQFYGYDRNILNLTNNLNIQNQTIYLFEPENANNLPKTTINPNPSYNFTDFTETLNSIQQTFNSQQAKKNPNFNHNYLSPKNNTQINNPKTLKKDNCLPSNIQQFESKICILKAFEQSNSEKDITIPSQKVQFSKTNINNQYNFSFSNILKDQKQQSSEKSKDKQKQQECSEVLKSRFQQIVHYEEFPYSFINTNIWKIQNFQIGKCLGRGRFGSVYLSRHKPTNMLLAIKQISKKNIIQSGMEKQLQQEIKIQSFLTHPNILKMYGFFSDETNVYLLLELSSHGNIQKEIKNQKVLDEQKAAIYIRQICEGLTFCHQQGIIHRDVKPENILNCFRVLKISDFGWSIYTEEKRMTFCGTLDYVSPEVVQGKDYDFKVDVWSIGILTYEMLVGIIYIYDNNQLFYYLKYDMPFYLSYESQDFIKQLLVEDPNKRISIEDVLKHQWIIKNTNNCLQDWDRNVSEQCLNIFK</sequence>
<dbReference type="GO" id="GO:0016757">
    <property type="term" value="F:glycosyltransferase activity"/>
    <property type="evidence" value="ECO:0007669"/>
    <property type="project" value="UniProtKB-KW"/>
</dbReference>
<dbReference type="RefSeq" id="XP_004030631.1">
    <property type="nucleotide sequence ID" value="XM_004030583.1"/>
</dbReference>
<evidence type="ECO:0000256" key="6">
    <source>
        <dbReference type="ARBA" id="ARBA00047899"/>
    </source>
</evidence>
<dbReference type="PROSITE" id="PS50011">
    <property type="entry name" value="PROTEIN_KINASE_DOM"/>
    <property type="match status" value="1"/>
</dbReference>
<dbReference type="Proteomes" id="UP000008983">
    <property type="component" value="Unassembled WGS sequence"/>
</dbReference>
<dbReference type="GeneID" id="14905497"/>
<proteinExistence type="inferred from homology"/>
<dbReference type="PROSITE" id="PS00107">
    <property type="entry name" value="PROTEIN_KINASE_ATP"/>
    <property type="match status" value="1"/>
</dbReference>
<keyword evidence="1 12" id="KW-0723">Serine/threonine-protein kinase</keyword>
<evidence type="ECO:0000256" key="11">
    <source>
        <dbReference type="PROSITE-ProRule" id="PRU10141"/>
    </source>
</evidence>
<evidence type="ECO:0000256" key="3">
    <source>
        <dbReference type="ARBA" id="ARBA00022741"/>
    </source>
</evidence>
<dbReference type="Gene3D" id="1.10.510.10">
    <property type="entry name" value="Transferase(Phosphotransferase) domain 1"/>
    <property type="match status" value="1"/>
</dbReference>
<keyword evidence="16" id="KW-1185">Reference proteome</keyword>
<evidence type="ECO:0000256" key="7">
    <source>
        <dbReference type="ARBA" id="ARBA00048679"/>
    </source>
</evidence>
<feature type="binding site" evidence="9">
    <location>
        <position position="300"/>
    </location>
    <ligand>
        <name>ATP</name>
        <dbReference type="ChEBI" id="CHEBI:30616"/>
    </ligand>
</feature>
<feature type="binding site" evidence="9">
    <location>
        <position position="430"/>
    </location>
    <ligand>
        <name>ATP</name>
        <dbReference type="ChEBI" id="CHEBI:30616"/>
    </ligand>
</feature>
<dbReference type="InParanoid" id="G0QZF7"/>
<evidence type="ECO:0000256" key="4">
    <source>
        <dbReference type="ARBA" id="ARBA00022777"/>
    </source>
</evidence>
<keyword evidence="4 12" id="KW-0418">Kinase</keyword>
<comment type="similarity">
    <text evidence="12">Belongs to the protein kinase superfamily. Ser/Thr protein kinase family. Aurora subfamily.</text>
</comment>
<protein>
    <recommendedName>
        <fullName evidence="12">Aurora kinase</fullName>
        <ecNumber evidence="12">2.7.11.1</ecNumber>
    </recommendedName>
</protein>
<keyword evidence="2 12" id="KW-0808">Transferase</keyword>
<dbReference type="InterPro" id="IPR030616">
    <property type="entry name" value="Aur-like"/>
</dbReference>
<evidence type="ECO:0000256" key="2">
    <source>
        <dbReference type="ARBA" id="ARBA00022679"/>
    </source>
</evidence>
<evidence type="ECO:0000313" key="15">
    <source>
        <dbReference type="EMBL" id="EGR29395.1"/>
    </source>
</evidence>
<accession>G0QZF7</accession>
<feature type="binding site" evidence="9">
    <location>
        <begin position="417"/>
        <end position="418"/>
    </location>
    <ligand>
        <name>ATP</name>
        <dbReference type="ChEBI" id="CHEBI:30616"/>
    </ligand>
</feature>
<dbReference type="OrthoDB" id="345735at2759"/>
<evidence type="ECO:0000256" key="8">
    <source>
        <dbReference type="PIRSR" id="PIRSR630616-1"/>
    </source>
</evidence>
<feature type="domain" description="Protein kinase" evidence="14">
    <location>
        <begin position="290"/>
        <end position="533"/>
    </location>
</feature>
<reference evidence="15 16" key="1">
    <citation type="submission" date="2011-07" db="EMBL/GenBank/DDBJ databases">
        <authorList>
            <person name="Coyne R."/>
            <person name="Brami D."/>
            <person name="Johnson J."/>
            <person name="Hostetler J."/>
            <person name="Hannick L."/>
            <person name="Clark T."/>
            <person name="Cassidy-Hanley D."/>
            <person name="Inman J."/>
        </authorList>
    </citation>
    <scope>NUCLEOTIDE SEQUENCE [LARGE SCALE GENOMIC DNA]</scope>
    <source>
        <strain evidence="15 16">G5</strain>
    </source>
</reference>
<keyword evidence="5 9" id="KW-0067">ATP-binding</keyword>
<keyword evidence="15" id="KW-0328">Glycosyltransferase</keyword>
<dbReference type="GO" id="GO:0106310">
    <property type="term" value="F:protein serine kinase activity"/>
    <property type="evidence" value="ECO:0007669"/>
    <property type="project" value="RHEA"/>
</dbReference>
<dbReference type="InterPro" id="IPR011009">
    <property type="entry name" value="Kinase-like_dom_sf"/>
</dbReference>
<dbReference type="InterPro" id="IPR000719">
    <property type="entry name" value="Prot_kinase_dom"/>
</dbReference>
<dbReference type="OMA" id="GHYLNIF"/>
<dbReference type="GO" id="GO:0004674">
    <property type="term" value="F:protein serine/threonine kinase activity"/>
    <property type="evidence" value="ECO:0007669"/>
    <property type="project" value="UniProtKB-KW"/>
</dbReference>
<feature type="active site" description="Proton acceptor" evidence="8">
    <location>
        <position position="413"/>
    </location>
</feature>
<evidence type="ECO:0000256" key="10">
    <source>
        <dbReference type="PIRSR" id="PIRSR630616-3"/>
    </source>
</evidence>
<comment type="catalytic activity">
    <reaction evidence="7 12">
        <text>L-seryl-[protein] + ATP = O-phospho-L-seryl-[protein] + ADP + H(+)</text>
        <dbReference type="Rhea" id="RHEA:17989"/>
        <dbReference type="Rhea" id="RHEA-COMP:9863"/>
        <dbReference type="Rhea" id="RHEA-COMP:11604"/>
        <dbReference type="ChEBI" id="CHEBI:15378"/>
        <dbReference type="ChEBI" id="CHEBI:29999"/>
        <dbReference type="ChEBI" id="CHEBI:30616"/>
        <dbReference type="ChEBI" id="CHEBI:83421"/>
        <dbReference type="ChEBI" id="CHEBI:456216"/>
        <dbReference type="EC" id="2.7.11.1"/>
    </reaction>
</comment>
<feature type="cross-link" description="Glycyl lysine isopeptide (Lys-Gly) (interchain with G-Cter in SUMO2)" evidence="10">
    <location>
        <position position="415"/>
    </location>
</feature>
<comment type="catalytic activity">
    <reaction evidence="6 12">
        <text>L-threonyl-[protein] + ATP = O-phospho-L-threonyl-[protein] + ADP + H(+)</text>
        <dbReference type="Rhea" id="RHEA:46608"/>
        <dbReference type="Rhea" id="RHEA-COMP:11060"/>
        <dbReference type="Rhea" id="RHEA-COMP:11605"/>
        <dbReference type="ChEBI" id="CHEBI:15378"/>
        <dbReference type="ChEBI" id="CHEBI:30013"/>
        <dbReference type="ChEBI" id="CHEBI:30616"/>
        <dbReference type="ChEBI" id="CHEBI:61977"/>
        <dbReference type="ChEBI" id="CHEBI:456216"/>
        <dbReference type="EC" id="2.7.11.1"/>
    </reaction>
</comment>
<feature type="compositionally biased region" description="Polar residues" evidence="13">
    <location>
        <begin position="155"/>
        <end position="178"/>
    </location>
</feature>